<dbReference type="InterPro" id="IPR032830">
    <property type="entry name" value="XPB/Ssl2_N"/>
</dbReference>
<protein>
    <recommendedName>
        <fullName evidence="1">Helicase XPB/Ssl2 N-terminal domain-containing protein</fullName>
    </recommendedName>
</protein>
<reference evidence="3" key="1">
    <citation type="submission" date="2020-05" db="EMBL/GenBank/DDBJ databases">
        <title>Frigoriglobus tundricola gen. nov., sp. nov., a psychrotolerant cellulolytic planctomycete of the family Gemmataceae with two divergent copies of 16S rRNA gene.</title>
        <authorList>
            <person name="Kulichevskaya I.S."/>
            <person name="Ivanova A.A."/>
            <person name="Naumoff D.G."/>
            <person name="Beletsky A.V."/>
            <person name="Rijpstra W.I.C."/>
            <person name="Sinninghe Damste J.S."/>
            <person name="Mardanov A.V."/>
            <person name="Ravin N.V."/>
            <person name="Dedysh S.N."/>
        </authorList>
    </citation>
    <scope>NUCLEOTIDE SEQUENCE [LARGE SCALE GENOMIC DNA]</scope>
    <source>
        <strain evidence="3">PL17</strain>
    </source>
</reference>
<accession>A0A6M5YN91</accession>
<keyword evidence="3" id="KW-1185">Reference proteome</keyword>
<evidence type="ECO:0000313" key="2">
    <source>
        <dbReference type="EMBL" id="QJW95435.1"/>
    </source>
</evidence>
<evidence type="ECO:0000313" key="3">
    <source>
        <dbReference type="Proteomes" id="UP000503447"/>
    </source>
</evidence>
<dbReference type="Pfam" id="PF13625">
    <property type="entry name" value="Helicase_C_3"/>
    <property type="match status" value="1"/>
</dbReference>
<organism evidence="2 3">
    <name type="scientific">Frigoriglobus tundricola</name>
    <dbReference type="NCBI Taxonomy" id="2774151"/>
    <lineage>
        <taxon>Bacteria</taxon>
        <taxon>Pseudomonadati</taxon>
        <taxon>Planctomycetota</taxon>
        <taxon>Planctomycetia</taxon>
        <taxon>Gemmatales</taxon>
        <taxon>Gemmataceae</taxon>
        <taxon>Frigoriglobus</taxon>
    </lineage>
</organism>
<dbReference type="AlphaFoldDB" id="A0A6M5YN91"/>
<dbReference type="RefSeq" id="WP_171471218.1">
    <property type="nucleotide sequence ID" value="NZ_CP053452.2"/>
</dbReference>
<dbReference type="KEGG" id="ftj:FTUN_2984"/>
<gene>
    <name evidence="2" type="ORF">FTUN_2984</name>
</gene>
<proteinExistence type="predicted"/>
<feature type="domain" description="Helicase XPB/Ssl2 N-terminal" evidence="1">
    <location>
        <begin position="244"/>
        <end position="356"/>
    </location>
</feature>
<dbReference type="Proteomes" id="UP000503447">
    <property type="component" value="Chromosome"/>
</dbReference>
<sequence>MRGTSRPAPRAQADGLEWPLRLAAVWQQVHADPVRLTQGNTLFKRDLVRFQSDAVLSAPPIDQLAPVADPGVLALLWAKSAALLADRDGTLVADAFSPTWDGTLFPLIADLFSALPQVEAWDPLAGYAPTENGLSPGPTAGFLALLLARKYVHPDVVAEWLWSHHPSWAGVIPTDARDKGAAWVRGYLLGVAYPLGLVEVAGETGGGNQGAVPSNQVVRLSPIGRHLLLGKKEPLAPPAFPQTLLVQPNAEVLVYRQGLTPPLVAALSRFAGWKGIGPACTLELTPEQTYRGLESGLTLPMIVQTLNRHGTRPVPAGVADLLQRWASKRERITVFSSAVLVEFQTPAELDAAVARGVVTLRLTDRIGMTADGSEPSLSHLRLVGNRDYESKPQRCLTVADDGVTLTVDTPQADLLLEAEIGQFAEALPIEQNGTRKFRLTPATLRGAQAAGRPLTDIDQWFLERTGAPLSAAGRLLLLGGQLPPPQAARLLVVKFPTAEIADGVVQWPGTRALVAERLGPLAVVVEEEHFEAFRAALAEVGVRAMFG</sequence>
<evidence type="ECO:0000259" key="1">
    <source>
        <dbReference type="Pfam" id="PF13625"/>
    </source>
</evidence>
<name>A0A6M5YN91_9BACT</name>
<dbReference type="EMBL" id="CP053452">
    <property type="protein sequence ID" value="QJW95435.1"/>
    <property type="molecule type" value="Genomic_DNA"/>
</dbReference>